<reference evidence="4" key="1">
    <citation type="submission" date="2015-09" db="EMBL/GenBank/DDBJ databases">
        <authorList>
            <consortium name="Pathogen Informatics"/>
        </authorList>
    </citation>
    <scope>NUCLEOTIDE SEQUENCE [LARGE SCALE GENOMIC DNA]</scope>
    <source>
        <strain evidence="4">Lake Konstanz</strain>
    </source>
</reference>
<feature type="compositionally biased region" description="Polar residues" evidence="2">
    <location>
        <begin position="424"/>
        <end position="443"/>
    </location>
</feature>
<name>A0A0S4JAX7_BODSA</name>
<dbReference type="AlphaFoldDB" id="A0A0S4JAX7"/>
<organism evidence="3 4">
    <name type="scientific">Bodo saltans</name>
    <name type="common">Flagellated protozoan</name>
    <dbReference type="NCBI Taxonomy" id="75058"/>
    <lineage>
        <taxon>Eukaryota</taxon>
        <taxon>Discoba</taxon>
        <taxon>Euglenozoa</taxon>
        <taxon>Kinetoplastea</taxon>
        <taxon>Metakinetoplastina</taxon>
        <taxon>Eubodonida</taxon>
        <taxon>Bodonidae</taxon>
        <taxon>Bodo</taxon>
    </lineage>
</organism>
<dbReference type="OMA" id="EERFLEW"/>
<dbReference type="Proteomes" id="UP000051952">
    <property type="component" value="Unassembled WGS sequence"/>
</dbReference>
<accession>A0A0S4JAX7</accession>
<dbReference type="VEuPathDB" id="TriTrypDB:BSAL_01730"/>
<gene>
    <name evidence="3" type="ORF">BSAL_01730</name>
</gene>
<feature type="region of interest" description="Disordered" evidence="2">
    <location>
        <begin position="219"/>
        <end position="443"/>
    </location>
</feature>
<feature type="non-terminal residue" evidence="3">
    <location>
        <position position="1"/>
    </location>
</feature>
<keyword evidence="1" id="KW-0175">Coiled coil</keyword>
<evidence type="ECO:0000313" key="4">
    <source>
        <dbReference type="Proteomes" id="UP000051952"/>
    </source>
</evidence>
<feature type="coiled-coil region" evidence="1">
    <location>
        <begin position="121"/>
        <end position="212"/>
    </location>
</feature>
<sequence>QQPLSLDPAKVLQLVVQLAEATQQCDGLRQQSLERTDRITQLEQENAELRELLAEARLDQEKQATLLLDKVESYKAKAKSSRKALQELMDTTSKDFEVHRQLSDQLAAENSELRSTIQTSSKRFVSQLEEAEKTIISLQEQVDASREEAAEARAIAEQRRDVLFRERHQMQLELAQAEAKFTVEVTKLNKSFEQLQQQHNNANKETIVEQEEVVVISATKDSKATKKSSKKTKAEKEERRLDDDNNVKGARNNSHRRSSSSRRRRTSSSSKRRDRQRRSSRSSSSSSESSDSSTTSSSNSNSSATSTSTPSSRQSTPQKKARRRHNGDRNASSSKTKRETRRHRGDEGGTVSHLNVSDERTTPLHPSEGLTHQHRSDGGGADIRSAESSRLSARRDSSQRDPSRQQQQIQHSQQVASSHHMRNTRTTTSQQEMQTRTTLTNTKGVTAAAAAPFSSSVIPTYVQTLMNTAARQGTHSRRHHGCRDNLSLETTTTHGGGAHNVDPYALVEQYQRREERLSELDAQADALRRTRNDRVIQSVDLFLSRVDFLR</sequence>
<feature type="compositionally biased region" description="Basic and acidic residues" evidence="2">
    <location>
        <begin position="393"/>
        <end position="403"/>
    </location>
</feature>
<evidence type="ECO:0000313" key="3">
    <source>
        <dbReference type="EMBL" id="CUG88633.1"/>
    </source>
</evidence>
<evidence type="ECO:0000256" key="2">
    <source>
        <dbReference type="SAM" id="MobiDB-lite"/>
    </source>
</evidence>
<evidence type="ECO:0000256" key="1">
    <source>
        <dbReference type="SAM" id="Coils"/>
    </source>
</evidence>
<keyword evidence="4" id="KW-1185">Reference proteome</keyword>
<feature type="compositionally biased region" description="Basic and acidic residues" evidence="2">
    <location>
        <begin position="232"/>
        <end position="246"/>
    </location>
</feature>
<proteinExistence type="predicted"/>
<feature type="compositionally biased region" description="Basic residues" evidence="2">
    <location>
        <begin position="253"/>
        <end position="280"/>
    </location>
</feature>
<protein>
    <submittedName>
        <fullName evidence="3">Uncharacterized protein</fullName>
    </submittedName>
</protein>
<dbReference type="EMBL" id="CYKH01001665">
    <property type="protein sequence ID" value="CUG88633.1"/>
    <property type="molecule type" value="Genomic_DNA"/>
</dbReference>
<feature type="compositionally biased region" description="Low complexity" evidence="2">
    <location>
        <begin position="281"/>
        <end position="316"/>
    </location>
</feature>
<feature type="compositionally biased region" description="Low complexity" evidence="2">
    <location>
        <begin position="404"/>
        <end position="418"/>
    </location>
</feature>
<feature type="coiled-coil region" evidence="1">
    <location>
        <begin position="11"/>
        <end position="91"/>
    </location>
</feature>